<comment type="subcellular location">
    <subcellularLocation>
        <location evidence="1">Nucleus</location>
    </subcellularLocation>
</comment>
<dbReference type="GO" id="GO:0003682">
    <property type="term" value="F:chromatin binding"/>
    <property type="evidence" value="ECO:0007669"/>
    <property type="project" value="TreeGrafter"/>
</dbReference>
<proteinExistence type="inferred from homology"/>
<dbReference type="PANTHER" id="PTHR23188">
    <property type="entry name" value="RNA POLYMERASE II-ASSOCIATED FACTOR 1 HOMOLOG"/>
    <property type="match status" value="1"/>
</dbReference>
<protein>
    <recommendedName>
        <fullName evidence="7">Paf1-domain-containing protein</fullName>
    </recommendedName>
</protein>
<evidence type="ECO:0000256" key="2">
    <source>
        <dbReference type="ARBA" id="ARBA00007560"/>
    </source>
</evidence>
<dbReference type="EMBL" id="WIQZ01000044">
    <property type="protein sequence ID" value="KAF3132487.1"/>
    <property type="molecule type" value="Genomic_DNA"/>
</dbReference>
<accession>A0A7C8NRY6</accession>
<gene>
    <name evidence="5" type="ORF">TWF703_007283</name>
</gene>
<dbReference type="Pfam" id="PF03985">
    <property type="entry name" value="Paf1"/>
    <property type="match status" value="1"/>
</dbReference>
<dbReference type="GO" id="GO:0000993">
    <property type="term" value="F:RNA polymerase II complex binding"/>
    <property type="evidence" value="ECO:0007669"/>
    <property type="project" value="TreeGrafter"/>
</dbReference>
<dbReference type="GO" id="GO:0006368">
    <property type="term" value="P:transcription elongation by RNA polymerase II"/>
    <property type="evidence" value="ECO:0007669"/>
    <property type="project" value="InterPro"/>
</dbReference>
<dbReference type="GO" id="GO:0016593">
    <property type="term" value="C:Cdc73/Paf1 complex"/>
    <property type="evidence" value="ECO:0007669"/>
    <property type="project" value="InterPro"/>
</dbReference>
<dbReference type="InterPro" id="IPR007133">
    <property type="entry name" value="RNA_pol_II-assoc_Paf1"/>
</dbReference>
<dbReference type="PANTHER" id="PTHR23188:SF12">
    <property type="entry name" value="RNA POLYMERASE II-ASSOCIATED FACTOR 1 HOMOLOG"/>
    <property type="match status" value="1"/>
</dbReference>
<comment type="caution">
    <text evidence="5">The sequence shown here is derived from an EMBL/GenBank/DDBJ whole genome shotgun (WGS) entry which is preliminary data.</text>
</comment>
<sequence>MASRPTSSSGRPSGQERKYHQDFITRIRYQNHLPAPPQPPKLLEIPNNAATEYTSANFASRLVREQPLNIEVDSELGMPIDLLPFGPDVFSSQLPLAYAALRAPEVQPKVHPSDQLLLRPISALGKPSHAKAGVSFLRRTEYIANEASRSTFQSTTSRELIENITKHAKRTIKNTTNDPVAMLQAVIKGFDVANPPSGKTWALPKHPTKSNVKAVNSWPVLPDLEAHPDGLGYVIVKLSTNPVAQSNTRDPGLDYALLRPWNDDGAPEDSKFHYYLPDGKSVSGAVKRKYDDVDASNEDYTHTSAEGRKFYRFKRLRAYEYVVPPEVMKDTYREVVLVMRGGKGEEDKGKGAFFSPIFQRNILRPMRTKDVDDSEANKADIAEVKFRDLLPEEDERIQEQVGLLTEGDSVKIKRKRPIVIEIESSPEPEPKPKRRRIVTPREEEEDYGDGYFVSPTQRLSALERLRTARGLLKTREPL</sequence>
<feature type="region of interest" description="Disordered" evidence="4">
    <location>
        <begin position="1"/>
        <end position="21"/>
    </location>
</feature>
<evidence type="ECO:0000313" key="6">
    <source>
        <dbReference type="Proteomes" id="UP000480548"/>
    </source>
</evidence>
<organism evidence="5 6">
    <name type="scientific">Orbilia oligospora</name>
    <name type="common">Nematode-trapping fungus</name>
    <name type="synonym">Arthrobotrys oligospora</name>
    <dbReference type="NCBI Taxonomy" id="2813651"/>
    <lineage>
        <taxon>Eukaryota</taxon>
        <taxon>Fungi</taxon>
        <taxon>Dikarya</taxon>
        <taxon>Ascomycota</taxon>
        <taxon>Pezizomycotina</taxon>
        <taxon>Orbiliomycetes</taxon>
        <taxon>Orbiliales</taxon>
        <taxon>Orbiliaceae</taxon>
        <taxon>Orbilia</taxon>
    </lineage>
</organism>
<name>A0A7C8NRY6_ORBOL</name>
<keyword evidence="3" id="KW-0539">Nucleus</keyword>
<comment type="similarity">
    <text evidence="2">Belongs to the PAF1 family.</text>
</comment>
<reference evidence="5 6" key="1">
    <citation type="submission" date="2019-06" db="EMBL/GenBank/DDBJ databases">
        <authorList>
            <person name="Palmer J.M."/>
        </authorList>
    </citation>
    <scope>NUCLEOTIDE SEQUENCE [LARGE SCALE GENOMIC DNA]</scope>
    <source>
        <strain evidence="5 6">TWF703</strain>
    </source>
</reference>
<evidence type="ECO:0008006" key="7">
    <source>
        <dbReference type="Google" id="ProtNLM"/>
    </source>
</evidence>
<evidence type="ECO:0000256" key="4">
    <source>
        <dbReference type="SAM" id="MobiDB-lite"/>
    </source>
</evidence>
<dbReference type="Proteomes" id="UP000480548">
    <property type="component" value="Unassembled WGS sequence"/>
</dbReference>
<evidence type="ECO:0000313" key="5">
    <source>
        <dbReference type="EMBL" id="KAF3132487.1"/>
    </source>
</evidence>
<evidence type="ECO:0000256" key="3">
    <source>
        <dbReference type="ARBA" id="ARBA00023242"/>
    </source>
</evidence>
<feature type="region of interest" description="Disordered" evidence="4">
    <location>
        <begin position="421"/>
        <end position="452"/>
    </location>
</feature>
<dbReference type="AlphaFoldDB" id="A0A7C8NRY6"/>
<evidence type="ECO:0000256" key="1">
    <source>
        <dbReference type="ARBA" id="ARBA00004123"/>
    </source>
</evidence>
<feature type="compositionally biased region" description="Low complexity" evidence="4">
    <location>
        <begin position="1"/>
        <end position="13"/>
    </location>
</feature>